<keyword evidence="1" id="KW-0732">Signal</keyword>
<keyword evidence="4" id="KW-1185">Reference proteome</keyword>
<dbReference type="GO" id="GO:0016787">
    <property type="term" value="F:hydrolase activity"/>
    <property type="evidence" value="ECO:0007669"/>
    <property type="project" value="UniProtKB-KW"/>
</dbReference>
<evidence type="ECO:0000313" key="4">
    <source>
        <dbReference type="Proteomes" id="UP001606300"/>
    </source>
</evidence>
<sequence>MTRPLFAALTCLPMFAMALPASDADIEKLLATRFDGDRSGTCVQAAVIEPGKVWRAVRCAGTREGGAPAAGAAFEIGSVTKTMAAALVAGLVDTGRWSLDDAIARHLPEGTAVPRQGERQILVRDLVTHTSGLPALPPGLSVVNPADPYASLTEAQVLAALKQVQLARPIGSQPEYSNFGMLVLSIAMACSLGGDLEAALRGQLFKPLGMATAYIASPLGAAPAAGHLPDGTPTPAWSIATNLAGFGMVKATLDDMVRYARAQLGDGPPALVAPLRRTQQPLAQGYGMNWLLRRVQGRELVMHEGGTGGFSSLVVLEPGAQRAVVVLADTALTDLGGLGDIGFALLGLDMPLQPRRAVEAPAALRRALAGDYELGPLRVTISETDGRLMAQVPGQPALELRHDSRGDFYPLGLSALLRPEPPADGQPVARFTWQQGGGVTQARRVALVEALPTITNPAWKDWAGEFQLAPQFSLKVFEREGKLMVQGSDQPAIAAEVTGTDRIAIKVVGAVVAFERDADQRVVAAVLLQGGQRLRGLRQ</sequence>
<name>A0ABW7EKL1_9BURK</name>
<dbReference type="PANTHER" id="PTHR46825">
    <property type="entry name" value="D-ALANYL-D-ALANINE-CARBOXYPEPTIDASE/ENDOPEPTIDASE AMPH"/>
    <property type="match status" value="1"/>
</dbReference>
<dbReference type="InterPro" id="IPR050491">
    <property type="entry name" value="AmpC-like"/>
</dbReference>
<keyword evidence="3" id="KW-0378">Hydrolase</keyword>
<dbReference type="InterPro" id="IPR001466">
    <property type="entry name" value="Beta-lactam-related"/>
</dbReference>
<dbReference type="Gene3D" id="3.40.710.10">
    <property type="entry name" value="DD-peptidase/beta-lactamase superfamily"/>
    <property type="match status" value="1"/>
</dbReference>
<dbReference type="InterPro" id="IPR012338">
    <property type="entry name" value="Beta-lactam/transpept-like"/>
</dbReference>
<dbReference type="PANTHER" id="PTHR46825:SF8">
    <property type="entry name" value="BETA-LACTAMASE-RELATED"/>
    <property type="match status" value="1"/>
</dbReference>
<gene>
    <name evidence="3" type="ORF">ACG02S_01465</name>
</gene>
<dbReference type="EC" id="3.-.-.-" evidence="3"/>
<dbReference type="RefSeq" id="WP_394468666.1">
    <property type="nucleotide sequence ID" value="NZ_JBIGHY010000001.1"/>
</dbReference>
<accession>A0ABW7EKL1</accession>
<dbReference type="Pfam" id="PF00144">
    <property type="entry name" value="Beta-lactamase"/>
    <property type="match status" value="1"/>
</dbReference>
<evidence type="ECO:0000256" key="1">
    <source>
        <dbReference type="SAM" id="SignalP"/>
    </source>
</evidence>
<feature type="domain" description="Beta-lactamase-related" evidence="2">
    <location>
        <begin position="37"/>
        <end position="330"/>
    </location>
</feature>
<evidence type="ECO:0000259" key="2">
    <source>
        <dbReference type="Pfam" id="PF00144"/>
    </source>
</evidence>
<organism evidence="3 4">
    <name type="scientific">Pelomonas dachongensis</name>
    <dbReference type="NCBI Taxonomy" id="3299029"/>
    <lineage>
        <taxon>Bacteria</taxon>
        <taxon>Pseudomonadati</taxon>
        <taxon>Pseudomonadota</taxon>
        <taxon>Betaproteobacteria</taxon>
        <taxon>Burkholderiales</taxon>
        <taxon>Sphaerotilaceae</taxon>
        <taxon>Roseateles</taxon>
    </lineage>
</organism>
<reference evidence="3 4" key="1">
    <citation type="submission" date="2024-09" db="EMBL/GenBank/DDBJ databases">
        <title>Novel species of the genus Pelomonas and Roseateles isolated from streams.</title>
        <authorList>
            <person name="Lu H."/>
        </authorList>
    </citation>
    <scope>NUCLEOTIDE SEQUENCE [LARGE SCALE GENOMIC DNA]</scope>
    <source>
        <strain evidence="3 4">DC23W</strain>
    </source>
</reference>
<feature type="chain" id="PRO_5047384904" evidence="1">
    <location>
        <begin position="24"/>
        <end position="539"/>
    </location>
</feature>
<protein>
    <submittedName>
        <fullName evidence="3">Serine hydrolase domain-containing protein</fullName>
        <ecNumber evidence="3">3.-.-.-</ecNumber>
    </submittedName>
</protein>
<feature type="signal peptide" evidence="1">
    <location>
        <begin position="1"/>
        <end position="23"/>
    </location>
</feature>
<dbReference type="Proteomes" id="UP001606300">
    <property type="component" value="Unassembled WGS sequence"/>
</dbReference>
<dbReference type="SUPFAM" id="SSF56601">
    <property type="entry name" value="beta-lactamase/transpeptidase-like"/>
    <property type="match status" value="1"/>
</dbReference>
<proteinExistence type="predicted"/>
<comment type="caution">
    <text evidence="3">The sequence shown here is derived from an EMBL/GenBank/DDBJ whole genome shotgun (WGS) entry which is preliminary data.</text>
</comment>
<evidence type="ECO:0000313" key="3">
    <source>
        <dbReference type="EMBL" id="MFG6412561.1"/>
    </source>
</evidence>
<dbReference type="EMBL" id="JBIGHY010000001">
    <property type="protein sequence ID" value="MFG6412561.1"/>
    <property type="molecule type" value="Genomic_DNA"/>
</dbReference>